<protein>
    <submittedName>
        <fullName evidence="1">Uncharacterized protein</fullName>
    </submittedName>
</protein>
<dbReference type="AlphaFoldDB" id="A0A318QPF7"/>
<accession>A0A318QPF7</accession>
<reference evidence="1 2" key="1">
    <citation type="submission" date="2017-07" db="EMBL/GenBank/DDBJ databases">
        <title>A draft genome sequence of Komagataeibacter oboediens LMG 18849.</title>
        <authorList>
            <person name="Skraban J."/>
            <person name="Cleenwerck I."/>
            <person name="Vandamme P."/>
            <person name="Trcek J."/>
        </authorList>
    </citation>
    <scope>NUCLEOTIDE SEQUENCE [LARGE SCALE GENOMIC DNA]</scope>
    <source>
        <strain evidence="1 2">LMG 18849</strain>
    </source>
</reference>
<evidence type="ECO:0000313" key="1">
    <source>
        <dbReference type="EMBL" id="PYD81597.1"/>
    </source>
</evidence>
<gene>
    <name evidence="1" type="ORF">CFR80_10680</name>
</gene>
<dbReference type="OrthoDB" id="7283724at2"/>
<dbReference type="EMBL" id="NKTX01000025">
    <property type="protein sequence ID" value="PYD81597.1"/>
    <property type="molecule type" value="Genomic_DNA"/>
</dbReference>
<proteinExistence type="predicted"/>
<dbReference type="RefSeq" id="WP_110507332.1">
    <property type="nucleotide sequence ID" value="NZ_NKTX01000025.1"/>
</dbReference>
<name>A0A318QPF7_9PROT</name>
<dbReference type="Proteomes" id="UP000247417">
    <property type="component" value="Unassembled WGS sequence"/>
</dbReference>
<dbReference type="STRING" id="940286.GCA_000227565_00301"/>
<sequence>MCSNLPDGCSQGDIDARFGNLSAKAEDDLQTIDEWKVHLRGWMAWAKGRSLSDGFQMDEFIAGIENQLIDLTAQAKEIEADGQVPATVAHIVRPRLALVGAA</sequence>
<comment type="caution">
    <text evidence="1">The sequence shown here is derived from an EMBL/GenBank/DDBJ whole genome shotgun (WGS) entry which is preliminary data.</text>
</comment>
<evidence type="ECO:0000313" key="2">
    <source>
        <dbReference type="Proteomes" id="UP000247417"/>
    </source>
</evidence>
<organism evidence="1 2">
    <name type="scientific">Komagataeibacter oboediens</name>
    <dbReference type="NCBI Taxonomy" id="65958"/>
    <lineage>
        <taxon>Bacteria</taxon>
        <taxon>Pseudomonadati</taxon>
        <taxon>Pseudomonadota</taxon>
        <taxon>Alphaproteobacteria</taxon>
        <taxon>Acetobacterales</taxon>
        <taxon>Acetobacteraceae</taxon>
        <taxon>Komagataeibacter</taxon>
    </lineage>
</organism>